<sequence length="259" mass="29049">MVSNLTWTPNSRSPLNLNVPRQMSCTFKSQMRFLIFALAFAHATGCTRDDDRPLIEDKEAFVDLSVDEQSSLIGNDPRLDQRIAELTEEIEATPNSRAYSRRGGAYVLKGSYGLAMTDFDTAITLDSGNAHAHYNRGVLQSQLFKHKMAIEDYTSAINADTQYSLAYANRGMAHLELENYAMAIVDLREAIKLDPDDHLAMHALGIALFENPDRAETDRSTAKDLLTRACELTNYEYDNYVRSLRYVEGPPEVRPDDGG</sequence>
<name>A0A5C6B6R7_9BACT</name>
<feature type="repeat" description="TPR" evidence="3">
    <location>
        <begin position="96"/>
        <end position="129"/>
    </location>
</feature>
<dbReference type="SMART" id="SM00028">
    <property type="entry name" value="TPR"/>
    <property type="match status" value="3"/>
</dbReference>
<dbReference type="PANTHER" id="PTHR44858">
    <property type="entry name" value="TETRATRICOPEPTIDE REPEAT PROTEIN 6"/>
    <property type="match status" value="1"/>
</dbReference>
<dbReference type="InterPro" id="IPR050498">
    <property type="entry name" value="Ycf3"/>
</dbReference>
<keyword evidence="5" id="KW-1185">Reference proteome</keyword>
<evidence type="ECO:0000256" key="2">
    <source>
        <dbReference type="ARBA" id="ARBA00022803"/>
    </source>
</evidence>
<dbReference type="GO" id="GO:0046813">
    <property type="term" value="P:receptor-mediated virion attachment to host cell"/>
    <property type="evidence" value="ECO:0007669"/>
    <property type="project" value="TreeGrafter"/>
</dbReference>
<accession>A0A5C6B6R7</accession>
<dbReference type="Pfam" id="PF00515">
    <property type="entry name" value="TPR_1"/>
    <property type="match status" value="1"/>
</dbReference>
<keyword evidence="1" id="KW-0677">Repeat</keyword>
<dbReference type="GO" id="GO:0009279">
    <property type="term" value="C:cell outer membrane"/>
    <property type="evidence" value="ECO:0007669"/>
    <property type="project" value="TreeGrafter"/>
</dbReference>
<dbReference type="Gene3D" id="1.25.40.10">
    <property type="entry name" value="Tetratricopeptide repeat domain"/>
    <property type="match status" value="2"/>
</dbReference>
<dbReference type="PROSITE" id="PS50293">
    <property type="entry name" value="TPR_REGION"/>
    <property type="match status" value="1"/>
</dbReference>
<dbReference type="SUPFAM" id="SSF48452">
    <property type="entry name" value="TPR-like"/>
    <property type="match status" value="1"/>
</dbReference>
<dbReference type="PANTHER" id="PTHR44858:SF1">
    <property type="entry name" value="UDP-N-ACETYLGLUCOSAMINE--PEPTIDE N-ACETYLGLUCOSAMINYLTRANSFERASE SPINDLY-RELATED"/>
    <property type="match status" value="1"/>
</dbReference>
<dbReference type="InterPro" id="IPR011990">
    <property type="entry name" value="TPR-like_helical_dom_sf"/>
</dbReference>
<evidence type="ECO:0000313" key="4">
    <source>
        <dbReference type="EMBL" id="TWU07570.1"/>
    </source>
</evidence>
<feature type="repeat" description="TPR" evidence="3">
    <location>
        <begin position="164"/>
        <end position="197"/>
    </location>
</feature>
<proteinExistence type="predicted"/>
<protein>
    <submittedName>
        <fullName evidence="4">Lipoprotein NlpI</fullName>
    </submittedName>
</protein>
<dbReference type="Proteomes" id="UP000320176">
    <property type="component" value="Unassembled WGS sequence"/>
</dbReference>
<dbReference type="AlphaFoldDB" id="A0A5C6B6R7"/>
<dbReference type="PROSITE" id="PS50005">
    <property type="entry name" value="TPR"/>
    <property type="match status" value="2"/>
</dbReference>
<evidence type="ECO:0000256" key="3">
    <source>
        <dbReference type="PROSITE-ProRule" id="PRU00339"/>
    </source>
</evidence>
<reference evidence="4 5" key="1">
    <citation type="submission" date="2019-02" db="EMBL/GenBank/DDBJ databases">
        <title>Deep-cultivation of Planctomycetes and their phenomic and genomic characterization uncovers novel biology.</title>
        <authorList>
            <person name="Wiegand S."/>
            <person name="Jogler M."/>
            <person name="Boedeker C."/>
            <person name="Pinto D."/>
            <person name="Vollmers J."/>
            <person name="Rivas-Marin E."/>
            <person name="Kohn T."/>
            <person name="Peeters S.H."/>
            <person name="Heuer A."/>
            <person name="Rast P."/>
            <person name="Oberbeckmann S."/>
            <person name="Bunk B."/>
            <person name="Jeske O."/>
            <person name="Meyerdierks A."/>
            <person name="Storesund J.E."/>
            <person name="Kallscheuer N."/>
            <person name="Luecker S."/>
            <person name="Lage O.M."/>
            <person name="Pohl T."/>
            <person name="Merkel B.J."/>
            <person name="Hornburger P."/>
            <person name="Mueller R.-W."/>
            <person name="Bruemmer F."/>
            <person name="Labrenz M."/>
            <person name="Spormann A.M."/>
            <person name="Op Den Camp H."/>
            <person name="Overmann J."/>
            <person name="Amann R."/>
            <person name="Jetten M.S.M."/>
            <person name="Mascher T."/>
            <person name="Medema M.H."/>
            <person name="Devos D.P."/>
            <person name="Kaster A.-K."/>
            <person name="Ovreas L."/>
            <person name="Rohde M."/>
            <person name="Galperin M.Y."/>
            <person name="Jogler C."/>
        </authorList>
    </citation>
    <scope>NUCLEOTIDE SEQUENCE [LARGE SCALE GENOMIC DNA]</scope>
    <source>
        <strain evidence="4 5">Pla52n</strain>
    </source>
</reference>
<keyword evidence="2 3" id="KW-0802">TPR repeat</keyword>
<dbReference type="InterPro" id="IPR019734">
    <property type="entry name" value="TPR_rpt"/>
</dbReference>
<evidence type="ECO:0000256" key="1">
    <source>
        <dbReference type="ARBA" id="ARBA00022737"/>
    </source>
</evidence>
<dbReference type="Pfam" id="PF13414">
    <property type="entry name" value="TPR_11"/>
    <property type="match status" value="1"/>
</dbReference>
<gene>
    <name evidence="4" type="ORF">Pla52n_01430</name>
</gene>
<comment type="caution">
    <text evidence="4">The sequence shown here is derived from an EMBL/GenBank/DDBJ whole genome shotgun (WGS) entry which is preliminary data.</text>
</comment>
<dbReference type="EMBL" id="SJPN01000001">
    <property type="protein sequence ID" value="TWU07570.1"/>
    <property type="molecule type" value="Genomic_DNA"/>
</dbReference>
<evidence type="ECO:0000313" key="5">
    <source>
        <dbReference type="Proteomes" id="UP000320176"/>
    </source>
</evidence>
<keyword evidence="4" id="KW-0449">Lipoprotein</keyword>
<organism evidence="4 5">
    <name type="scientific">Stieleria varia</name>
    <dbReference type="NCBI Taxonomy" id="2528005"/>
    <lineage>
        <taxon>Bacteria</taxon>
        <taxon>Pseudomonadati</taxon>
        <taxon>Planctomycetota</taxon>
        <taxon>Planctomycetia</taxon>
        <taxon>Pirellulales</taxon>
        <taxon>Pirellulaceae</taxon>
        <taxon>Stieleria</taxon>
    </lineage>
</organism>